<dbReference type="Gene3D" id="3.30.450.40">
    <property type="match status" value="1"/>
</dbReference>
<reference evidence="4 5" key="1">
    <citation type="submission" date="2020-03" db="EMBL/GenBank/DDBJ databases">
        <title>Genomic Encyclopedia of Type Strains, Phase IV (KMG-IV): sequencing the most valuable type-strain genomes for metagenomic binning, comparative biology and taxonomic classification.</title>
        <authorList>
            <person name="Goeker M."/>
        </authorList>
    </citation>
    <scope>NUCLEOTIDE SEQUENCE [LARGE SCALE GENOMIC DNA]</scope>
    <source>
        <strain evidence="4 5">DSM 7225</strain>
    </source>
</reference>
<proteinExistence type="predicted"/>
<dbReference type="SUPFAM" id="SSF55874">
    <property type="entry name" value="ATPase domain of HSP90 chaperone/DNA topoisomerase II/histidine kinase"/>
    <property type="match status" value="1"/>
</dbReference>
<keyword evidence="4" id="KW-0808">Transferase</keyword>
<evidence type="ECO:0000256" key="1">
    <source>
        <dbReference type="ARBA" id="ARBA00000085"/>
    </source>
</evidence>
<dbReference type="GO" id="GO:0000155">
    <property type="term" value="F:phosphorelay sensor kinase activity"/>
    <property type="evidence" value="ECO:0007669"/>
    <property type="project" value="TreeGrafter"/>
</dbReference>
<dbReference type="SMART" id="SM00387">
    <property type="entry name" value="HATPase_c"/>
    <property type="match status" value="1"/>
</dbReference>
<dbReference type="InterPro" id="IPR004358">
    <property type="entry name" value="Sig_transdc_His_kin-like_C"/>
</dbReference>
<dbReference type="SMART" id="SM00065">
    <property type="entry name" value="GAF"/>
    <property type="match status" value="1"/>
</dbReference>
<evidence type="ECO:0000256" key="2">
    <source>
        <dbReference type="ARBA" id="ARBA00012438"/>
    </source>
</evidence>
<dbReference type="AlphaFoldDB" id="A0A7X6BBC9"/>
<feature type="domain" description="Histidine kinase" evidence="3">
    <location>
        <begin position="217"/>
        <end position="424"/>
    </location>
</feature>
<dbReference type="Gene3D" id="3.30.565.10">
    <property type="entry name" value="Histidine kinase-like ATPase, C-terminal domain"/>
    <property type="match status" value="1"/>
</dbReference>
<dbReference type="InterPro" id="IPR003018">
    <property type="entry name" value="GAF"/>
</dbReference>
<keyword evidence="5" id="KW-1185">Reference proteome</keyword>
<dbReference type="PRINTS" id="PR00344">
    <property type="entry name" value="BCTRLSENSOR"/>
</dbReference>
<sequence>MIEARIEARHANRTAPDEARLLGLLADCAGKMLGASDPTAMIDYLFEMVRDELLLDVYFHYRAEPDHLLALEASGGLSEAQKMAGARLQFGQAVCGMVARDRTPRVVAQVQGSDNPMTNFIRDVGLDSYACTPLLHGEVLLGTLGFGRRSGVPFTEIELRFLRTICSYVAVAKNRLLVEAEMLAAMKARDALDKAQRALIGSISRSGAEEEAATAAMLAHEMVQPLSAASNYIATVEMALRGTGGPDVLRQLARARAQISRSSQIVARTRALVERGEVDAEFVMAATLFEEARELFEAVWSGPSPQIDVEIEEGLGALIADRVQIGQVLANLLRNAAQALRATEGARILLSARAAEDGVEIAVADNGPGFPGGVMPERGRSTSGGQGIGLTVTRRILEAHETALELQRPATGGTRLRFVLAARETVA</sequence>
<comment type="caution">
    <text evidence="4">The sequence shown here is derived from an EMBL/GenBank/DDBJ whole genome shotgun (WGS) entry which is preliminary data.</text>
</comment>
<dbReference type="RefSeq" id="WP_125977984.1">
    <property type="nucleotide sequence ID" value="NZ_BAAADY010000002.1"/>
</dbReference>
<dbReference type="PANTHER" id="PTHR45569:SF1">
    <property type="entry name" value="SENSOR PROTEIN KDPD"/>
    <property type="match status" value="1"/>
</dbReference>
<evidence type="ECO:0000313" key="5">
    <source>
        <dbReference type="Proteomes" id="UP000531251"/>
    </source>
</evidence>
<dbReference type="Pfam" id="PF02518">
    <property type="entry name" value="HATPase_c"/>
    <property type="match status" value="1"/>
</dbReference>
<dbReference type="PANTHER" id="PTHR45569">
    <property type="entry name" value="SENSOR PROTEIN KDPD"/>
    <property type="match status" value="1"/>
</dbReference>
<organism evidence="4 5">
    <name type="scientific">Sphingomonas trueperi</name>
    <dbReference type="NCBI Taxonomy" id="53317"/>
    <lineage>
        <taxon>Bacteria</taxon>
        <taxon>Pseudomonadati</taxon>
        <taxon>Pseudomonadota</taxon>
        <taxon>Alphaproteobacteria</taxon>
        <taxon>Sphingomonadales</taxon>
        <taxon>Sphingomonadaceae</taxon>
        <taxon>Sphingomonas</taxon>
    </lineage>
</organism>
<dbReference type="Gene3D" id="1.10.287.130">
    <property type="match status" value="1"/>
</dbReference>
<evidence type="ECO:0000313" key="4">
    <source>
        <dbReference type="EMBL" id="NJB96904.1"/>
    </source>
</evidence>
<gene>
    <name evidence="4" type="ORF">GGR89_001210</name>
</gene>
<dbReference type="PROSITE" id="PS50109">
    <property type="entry name" value="HIS_KIN"/>
    <property type="match status" value="1"/>
</dbReference>
<accession>A0A7X6BBC9</accession>
<dbReference type="InterPro" id="IPR029016">
    <property type="entry name" value="GAF-like_dom_sf"/>
</dbReference>
<dbReference type="Proteomes" id="UP000531251">
    <property type="component" value="Unassembled WGS sequence"/>
</dbReference>
<dbReference type="SUPFAM" id="SSF55781">
    <property type="entry name" value="GAF domain-like"/>
    <property type="match status" value="1"/>
</dbReference>
<dbReference type="EMBL" id="JAATJB010000003">
    <property type="protein sequence ID" value="NJB96904.1"/>
    <property type="molecule type" value="Genomic_DNA"/>
</dbReference>
<dbReference type="GO" id="GO:0005886">
    <property type="term" value="C:plasma membrane"/>
    <property type="evidence" value="ECO:0007669"/>
    <property type="project" value="TreeGrafter"/>
</dbReference>
<comment type="catalytic activity">
    <reaction evidence="1">
        <text>ATP + protein L-histidine = ADP + protein N-phospho-L-histidine.</text>
        <dbReference type="EC" id="2.7.13.3"/>
    </reaction>
</comment>
<name>A0A7X6BBC9_9SPHN</name>
<dbReference type="InterPro" id="IPR003594">
    <property type="entry name" value="HATPase_dom"/>
</dbReference>
<keyword evidence="4" id="KW-0418">Kinase</keyword>
<dbReference type="Pfam" id="PF13185">
    <property type="entry name" value="GAF_2"/>
    <property type="match status" value="1"/>
</dbReference>
<dbReference type="InterPro" id="IPR052023">
    <property type="entry name" value="Histidine_kinase_KdpD"/>
</dbReference>
<dbReference type="EC" id="2.7.13.3" evidence="2"/>
<dbReference type="InterPro" id="IPR036890">
    <property type="entry name" value="HATPase_C_sf"/>
</dbReference>
<evidence type="ECO:0000259" key="3">
    <source>
        <dbReference type="PROSITE" id="PS50109"/>
    </source>
</evidence>
<dbReference type="InterPro" id="IPR005467">
    <property type="entry name" value="His_kinase_dom"/>
</dbReference>
<protein>
    <recommendedName>
        <fullName evidence="2">histidine kinase</fullName>
        <ecNumber evidence="2">2.7.13.3</ecNumber>
    </recommendedName>
</protein>